<keyword evidence="4 10" id="KW-0328">Glycosyltransferase</keyword>
<comment type="similarity">
    <text evidence="3 10">Belongs to the glycosyltransferase 22 family.</text>
</comment>
<comment type="caution">
    <text evidence="12">The sequence shown here is derived from an EMBL/GenBank/DDBJ whole genome shotgun (WGS) entry which is preliminary data.</text>
</comment>
<dbReference type="GO" id="GO:0005789">
    <property type="term" value="C:endoplasmic reticulum membrane"/>
    <property type="evidence" value="ECO:0007669"/>
    <property type="project" value="UniProtKB-SubCell"/>
</dbReference>
<name>A0A922M2N2_SPOEX</name>
<reference evidence="12" key="1">
    <citation type="journal article" date="2021" name="G3 (Bethesda)">
        <title>Genome and transcriptome analysis of the beet armyworm Spodoptera exigua reveals targets for pest control. .</title>
        <authorList>
            <person name="Simon S."/>
            <person name="Breeschoten T."/>
            <person name="Jansen H.J."/>
            <person name="Dirks R.P."/>
            <person name="Schranz M.E."/>
            <person name="Ros V.I.D."/>
        </authorList>
    </citation>
    <scope>NUCLEOTIDE SEQUENCE</scope>
    <source>
        <strain evidence="12">TB_SE_WUR_2020</strain>
    </source>
</reference>
<evidence type="ECO:0000256" key="6">
    <source>
        <dbReference type="ARBA" id="ARBA00022692"/>
    </source>
</evidence>
<evidence type="ECO:0000256" key="3">
    <source>
        <dbReference type="ARBA" id="ARBA00007063"/>
    </source>
</evidence>
<evidence type="ECO:0000256" key="9">
    <source>
        <dbReference type="ARBA" id="ARBA00023136"/>
    </source>
</evidence>
<feature type="transmembrane region" description="Helical" evidence="10">
    <location>
        <begin position="52"/>
        <end position="81"/>
    </location>
</feature>
<evidence type="ECO:0000256" key="11">
    <source>
        <dbReference type="SAM" id="MobiDB-lite"/>
    </source>
</evidence>
<evidence type="ECO:0000256" key="8">
    <source>
        <dbReference type="ARBA" id="ARBA00022989"/>
    </source>
</evidence>
<evidence type="ECO:0000313" key="12">
    <source>
        <dbReference type="EMBL" id="KAH9628866.1"/>
    </source>
</evidence>
<evidence type="ECO:0000256" key="7">
    <source>
        <dbReference type="ARBA" id="ARBA00022824"/>
    </source>
</evidence>
<keyword evidence="7 10" id="KW-0256">Endoplasmic reticulum</keyword>
<comment type="subcellular location">
    <subcellularLocation>
        <location evidence="1 10">Endoplasmic reticulum membrane</location>
        <topology evidence="1 10">Multi-pass membrane protein</topology>
    </subcellularLocation>
</comment>
<feature type="transmembrane region" description="Helical" evidence="10">
    <location>
        <begin position="93"/>
        <end position="111"/>
    </location>
</feature>
<feature type="transmembrane region" description="Helical" evidence="10">
    <location>
        <begin position="159"/>
        <end position="179"/>
    </location>
</feature>
<dbReference type="GO" id="GO:0000026">
    <property type="term" value="F:alpha-1,2-mannosyltransferase activity"/>
    <property type="evidence" value="ECO:0007669"/>
    <property type="project" value="TreeGrafter"/>
</dbReference>
<dbReference type="PANTHER" id="PTHR22760:SF2">
    <property type="entry name" value="ALPHA-1,2-MANNOSYLTRANSFERASE ALG9"/>
    <property type="match status" value="1"/>
</dbReference>
<evidence type="ECO:0000256" key="4">
    <source>
        <dbReference type="ARBA" id="ARBA00022676"/>
    </source>
</evidence>
<sequence length="300" mass="33673">MPLTARQRSIHNKNGAKRATSFSKGKRKANEGEFLVTNAPSDLRSIAYPGGAVALGLLLTARIVLCLSCPVFLLACTAVAGRSTARAAFCAPYWLDLLPLVLWLAVFMLQPHKEERFLYPAYSMIILAGAIALDCLQKLTFAVGTELFRWRRERERRHYLAYTGPLMVMCVLIAGLAGLSRIAALYTNYHGPMRILRDLPQAPEATRLIHPHFNDLNKGDNRTYVKPKECHYLVDSSIGRPSTLEPAYHKDSSTWEVISSVTILDAKKSHQVFRAFYVPVLSSKKNVYANMYLLKNKVLF</sequence>
<feature type="transmembrane region" description="Helical" evidence="10">
    <location>
        <begin position="117"/>
        <end position="136"/>
    </location>
</feature>
<comment type="caution">
    <text evidence="10">Lacks conserved residue(s) required for the propagation of feature annotation.</text>
</comment>
<dbReference type="Pfam" id="PF03901">
    <property type="entry name" value="Glyco_transf_22"/>
    <property type="match status" value="1"/>
</dbReference>
<dbReference type="InterPro" id="IPR005599">
    <property type="entry name" value="GPI_mannosylTrfase"/>
</dbReference>
<evidence type="ECO:0000256" key="2">
    <source>
        <dbReference type="ARBA" id="ARBA00004922"/>
    </source>
</evidence>
<dbReference type="PANTHER" id="PTHR22760">
    <property type="entry name" value="GLYCOSYLTRANSFERASE"/>
    <property type="match status" value="1"/>
</dbReference>
<comment type="pathway">
    <text evidence="2">Protein modification; protein glycosylation.</text>
</comment>
<proteinExistence type="inferred from homology"/>
<dbReference type="Proteomes" id="UP000814243">
    <property type="component" value="Unassembled WGS sequence"/>
</dbReference>
<gene>
    <name evidence="12" type="ORF">HF086_001101</name>
</gene>
<organism evidence="12 13">
    <name type="scientific">Spodoptera exigua</name>
    <name type="common">Beet armyworm</name>
    <name type="synonym">Noctua fulgens</name>
    <dbReference type="NCBI Taxonomy" id="7107"/>
    <lineage>
        <taxon>Eukaryota</taxon>
        <taxon>Metazoa</taxon>
        <taxon>Ecdysozoa</taxon>
        <taxon>Arthropoda</taxon>
        <taxon>Hexapoda</taxon>
        <taxon>Insecta</taxon>
        <taxon>Pterygota</taxon>
        <taxon>Neoptera</taxon>
        <taxon>Endopterygota</taxon>
        <taxon>Lepidoptera</taxon>
        <taxon>Glossata</taxon>
        <taxon>Ditrysia</taxon>
        <taxon>Noctuoidea</taxon>
        <taxon>Noctuidae</taxon>
        <taxon>Amphipyrinae</taxon>
        <taxon>Spodoptera</taxon>
    </lineage>
</organism>
<evidence type="ECO:0000256" key="10">
    <source>
        <dbReference type="RuleBase" id="RU363075"/>
    </source>
</evidence>
<keyword evidence="6 10" id="KW-0812">Transmembrane</keyword>
<keyword evidence="9 10" id="KW-0472">Membrane</keyword>
<evidence type="ECO:0000256" key="5">
    <source>
        <dbReference type="ARBA" id="ARBA00022679"/>
    </source>
</evidence>
<dbReference type="GO" id="GO:0006487">
    <property type="term" value="P:protein N-linked glycosylation"/>
    <property type="evidence" value="ECO:0007669"/>
    <property type="project" value="TreeGrafter"/>
</dbReference>
<feature type="region of interest" description="Disordered" evidence="11">
    <location>
        <begin position="1"/>
        <end position="25"/>
    </location>
</feature>
<protein>
    <recommendedName>
        <fullName evidence="10">Mannosyltransferase</fullName>
        <ecNumber evidence="10">2.4.1.-</ecNumber>
    </recommendedName>
</protein>
<accession>A0A922M2N2</accession>
<dbReference type="AlphaFoldDB" id="A0A922M2N2"/>
<dbReference type="EC" id="2.4.1.-" evidence="10"/>
<evidence type="ECO:0000256" key="1">
    <source>
        <dbReference type="ARBA" id="ARBA00004477"/>
    </source>
</evidence>
<dbReference type="EMBL" id="JACEFF010000892">
    <property type="protein sequence ID" value="KAH9628866.1"/>
    <property type="molecule type" value="Genomic_DNA"/>
</dbReference>
<keyword evidence="5" id="KW-0808">Transferase</keyword>
<keyword evidence="8 10" id="KW-1133">Transmembrane helix</keyword>
<evidence type="ECO:0000313" key="13">
    <source>
        <dbReference type="Proteomes" id="UP000814243"/>
    </source>
</evidence>